<evidence type="ECO:0000313" key="3">
    <source>
        <dbReference type="EMBL" id="TWV52668.1"/>
    </source>
</evidence>
<reference evidence="3 5" key="2">
    <citation type="submission" date="2019-07" db="EMBL/GenBank/DDBJ databases">
        <title>Genome Sequencing of Bacteroides fragilis.</title>
        <authorList>
            <person name="Pinto K.M."/>
            <person name="Ruoff K.L."/>
            <person name="Price C.E."/>
            <person name="Valls R.A."/>
            <person name="O'Toole G.A."/>
        </authorList>
    </citation>
    <scope>NUCLEOTIDE SEQUENCE [LARGE SCALE GENOMIC DNA]</scope>
    <source>
        <strain evidence="3 5">AD135F_3B</strain>
    </source>
</reference>
<dbReference type="RefSeq" id="WP_146331480.1">
    <property type="nucleotide sequence ID" value="NZ_JAPTZT010000001.1"/>
</dbReference>
<dbReference type="AlphaFoldDB" id="A0A5C6JSV7"/>
<dbReference type="Proteomes" id="UP000315444">
    <property type="component" value="Unassembled WGS sequence"/>
</dbReference>
<proteinExistence type="predicted"/>
<evidence type="ECO:0000313" key="2">
    <source>
        <dbReference type="EMBL" id="TWV44295.1"/>
    </source>
</evidence>
<sequence length="70" mass="7993">MPCEQVRRCCNFYEDCLNAGGTEQERGYGRSILKDFSNDAQIKSLQSDGYNVYMYLDDELIEVPPCPCAE</sequence>
<dbReference type="Proteomes" id="UP000479773">
    <property type="component" value="Unassembled WGS sequence"/>
</dbReference>
<dbReference type="Proteomes" id="UP000319026">
    <property type="component" value="Unassembled WGS sequence"/>
</dbReference>
<evidence type="ECO:0000313" key="6">
    <source>
        <dbReference type="Proteomes" id="UP000479773"/>
    </source>
</evidence>
<gene>
    <name evidence="1" type="ORF">F3B44_26475</name>
    <name evidence="3" type="ORF">FSA03_03550</name>
    <name evidence="2" type="ORF">FSA06_03550</name>
</gene>
<evidence type="ECO:0000313" key="1">
    <source>
        <dbReference type="EMBL" id="KAA4738964.1"/>
    </source>
</evidence>
<name>A0A5C6JSV7_BACFG</name>
<dbReference type="EMBL" id="VOHT01000001">
    <property type="protein sequence ID" value="TWV52668.1"/>
    <property type="molecule type" value="Genomic_DNA"/>
</dbReference>
<reference evidence="2 4" key="3">
    <citation type="submission" date="2019-07" db="EMBL/GenBank/DDBJ databases">
        <title>Genome sequencing of Bacteroides fragilis.</title>
        <authorList>
            <person name="Galasyn E.V."/>
            <person name="Ruoff K.L."/>
            <person name="Price C.E."/>
            <person name="Valls R.A."/>
            <person name="O'Toole G.A."/>
        </authorList>
    </citation>
    <scope>NUCLEOTIDE SEQUENCE [LARGE SCALE GENOMIC DNA]</scope>
    <source>
        <strain evidence="2 4">AD135F_1B</strain>
    </source>
</reference>
<dbReference type="EMBL" id="VOHV01000001">
    <property type="protein sequence ID" value="TWV44295.1"/>
    <property type="molecule type" value="Genomic_DNA"/>
</dbReference>
<evidence type="ECO:0000313" key="4">
    <source>
        <dbReference type="Proteomes" id="UP000315444"/>
    </source>
</evidence>
<dbReference type="EMBL" id="VWEQ01000233">
    <property type="protein sequence ID" value="KAA4738964.1"/>
    <property type="molecule type" value="Genomic_DNA"/>
</dbReference>
<comment type="caution">
    <text evidence="1">The sequence shown here is derived from an EMBL/GenBank/DDBJ whole genome shotgun (WGS) entry which is preliminary data.</text>
</comment>
<protein>
    <submittedName>
        <fullName evidence="1">Uncharacterized protein</fullName>
    </submittedName>
</protein>
<evidence type="ECO:0000313" key="5">
    <source>
        <dbReference type="Proteomes" id="UP000319026"/>
    </source>
</evidence>
<reference evidence="1 6" key="1">
    <citation type="journal article" date="2019" name="Nat. Med.">
        <title>A library of human gut bacterial isolates paired with longitudinal multiomics data enables mechanistic microbiome research.</title>
        <authorList>
            <person name="Poyet M."/>
            <person name="Groussin M."/>
            <person name="Gibbons S.M."/>
            <person name="Avila-Pacheco J."/>
            <person name="Jiang X."/>
            <person name="Kearney S.M."/>
            <person name="Perrotta A.R."/>
            <person name="Berdy B."/>
            <person name="Zhao S."/>
            <person name="Lieberman T.D."/>
            <person name="Swanson P.K."/>
            <person name="Smith M."/>
            <person name="Roesemann S."/>
            <person name="Alexander J.E."/>
            <person name="Rich S.A."/>
            <person name="Livny J."/>
            <person name="Vlamakis H."/>
            <person name="Clish C."/>
            <person name="Bullock K."/>
            <person name="Deik A."/>
            <person name="Scott J."/>
            <person name="Pierce K.A."/>
            <person name="Xavier R.J."/>
            <person name="Alm E.J."/>
        </authorList>
    </citation>
    <scope>NUCLEOTIDE SEQUENCE [LARGE SCALE GENOMIC DNA]</scope>
    <source>
        <strain evidence="1 6">BIOML-A106</strain>
    </source>
</reference>
<organism evidence="1 6">
    <name type="scientific">Bacteroides fragilis</name>
    <dbReference type="NCBI Taxonomy" id="817"/>
    <lineage>
        <taxon>Bacteria</taxon>
        <taxon>Pseudomonadati</taxon>
        <taxon>Bacteroidota</taxon>
        <taxon>Bacteroidia</taxon>
        <taxon>Bacteroidales</taxon>
        <taxon>Bacteroidaceae</taxon>
        <taxon>Bacteroides</taxon>
    </lineage>
</organism>
<accession>A0A5C6JSV7</accession>